<dbReference type="InterPro" id="IPR006085">
    <property type="entry name" value="XPG_DNA_repair_N"/>
</dbReference>
<evidence type="ECO:0000313" key="2">
    <source>
        <dbReference type="EMBL" id="RPB15974.1"/>
    </source>
</evidence>
<dbReference type="Pfam" id="PF00752">
    <property type="entry name" value="XPG_N"/>
    <property type="match status" value="1"/>
</dbReference>
<name>A0A3N4KZH8_9PEZI</name>
<dbReference type="Gene3D" id="3.40.50.1010">
    <property type="entry name" value="5'-nuclease"/>
    <property type="match status" value="1"/>
</dbReference>
<dbReference type="AlphaFoldDB" id="A0A3N4KZH8"/>
<keyword evidence="3" id="KW-1185">Reference proteome</keyword>
<dbReference type="EMBL" id="ML119111">
    <property type="protein sequence ID" value="RPB15974.1"/>
    <property type="molecule type" value="Genomic_DNA"/>
</dbReference>
<dbReference type="SUPFAM" id="SSF88723">
    <property type="entry name" value="PIN domain-like"/>
    <property type="match status" value="1"/>
</dbReference>
<dbReference type="InterPro" id="IPR006084">
    <property type="entry name" value="XPG/Rad2"/>
</dbReference>
<evidence type="ECO:0000313" key="3">
    <source>
        <dbReference type="Proteomes" id="UP000277580"/>
    </source>
</evidence>
<dbReference type="PANTHER" id="PTHR11081:SF32">
    <property type="entry name" value="POST-TRANSCRIPTIONAL REGULATOR MKT1"/>
    <property type="match status" value="1"/>
</dbReference>
<dbReference type="Proteomes" id="UP000277580">
    <property type="component" value="Unassembled WGS sequence"/>
</dbReference>
<sequence length="214" mass="24460">MPVKSFDAWIVTQSKSETLPLSALKDSVLGIEADHYLQKLLTTTPSKEPLVVALGGFPFNLRNTVEADIDDLRKAGVKPIFVFKGFKTVPIEAPFSVNDEGPAQRSRAWELYDRGLANEAVEAFGIAGTLEPWEIYRYFQRILLENDVDFQVAPYAAWPQMQYLQKQGFVDAIWGNSELFMFEVEKTLVCYLAQTYVARFRGLKARLWPQRMHF</sequence>
<dbReference type="OrthoDB" id="17262at2759"/>
<evidence type="ECO:0000259" key="1">
    <source>
        <dbReference type="Pfam" id="PF00752"/>
    </source>
</evidence>
<dbReference type="PANTHER" id="PTHR11081">
    <property type="entry name" value="FLAP ENDONUCLEASE FAMILY MEMBER"/>
    <property type="match status" value="1"/>
</dbReference>
<dbReference type="CDD" id="cd09858">
    <property type="entry name" value="PIN_MKT1"/>
    <property type="match status" value="1"/>
</dbReference>
<dbReference type="STRING" id="1392247.A0A3N4KZH8"/>
<gene>
    <name evidence="2" type="ORF">P167DRAFT_384723</name>
</gene>
<reference evidence="2 3" key="1">
    <citation type="journal article" date="2018" name="Nat. Ecol. Evol.">
        <title>Pezizomycetes genomes reveal the molecular basis of ectomycorrhizal truffle lifestyle.</title>
        <authorList>
            <person name="Murat C."/>
            <person name="Payen T."/>
            <person name="Noel B."/>
            <person name="Kuo A."/>
            <person name="Morin E."/>
            <person name="Chen J."/>
            <person name="Kohler A."/>
            <person name="Krizsan K."/>
            <person name="Balestrini R."/>
            <person name="Da Silva C."/>
            <person name="Montanini B."/>
            <person name="Hainaut M."/>
            <person name="Levati E."/>
            <person name="Barry K.W."/>
            <person name="Belfiori B."/>
            <person name="Cichocki N."/>
            <person name="Clum A."/>
            <person name="Dockter R.B."/>
            <person name="Fauchery L."/>
            <person name="Guy J."/>
            <person name="Iotti M."/>
            <person name="Le Tacon F."/>
            <person name="Lindquist E.A."/>
            <person name="Lipzen A."/>
            <person name="Malagnac F."/>
            <person name="Mello A."/>
            <person name="Molinier V."/>
            <person name="Miyauchi S."/>
            <person name="Poulain J."/>
            <person name="Riccioni C."/>
            <person name="Rubini A."/>
            <person name="Sitrit Y."/>
            <person name="Splivallo R."/>
            <person name="Traeger S."/>
            <person name="Wang M."/>
            <person name="Zifcakova L."/>
            <person name="Wipf D."/>
            <person name="Zambonelli A."/>
            <person name="Paolocci F."/>
            <person name="Nowrousian M."/>
            <person name="Ottonello S."/>
            <person name="Baldrian P."/>
            <person name="Spatafora J.W."/>
            <person name="Henrissat B."/>
            <person name="Nagy L.G."/>
            <person name="Aury J.M."/>
            <person name="Wincker P."/>
            <person name="Grigoriev I.V."/>
            <person name="Bonfante P."/>
            <person name="Martin F.M."/>
        </authorList>
    </citation>
    <scope>NUCLEOTIDE SEQUENCE [LARGE SCALE GENOMIC DNA]</scope>
    <source>
        <strain evidence="2 3">CCBAS932</strain>
    </source>
</reference>
<protein>
    <submittedName>
        <fullName evidence="2">PIN domain-like protein</fullName>
    </submittedName>
</protein>
<dbReference type="InterPro" id="IPR029060">
    <property type="entry name" value="PIN-like_dom_sf"/>
</dbReference>
<proteinExistence type="predicted"/>
<feature type="domain" description="XPG N-terminal" evidence="1">
    <location>
        <begin position="1"/>
        <end position="87"/>
    </location>
</feature>
<dbReference type="GO" id="GO:0003730">
    <property type="term" value="F:mRNA 3'-UTR binding"/>
    <property type="evidence" value="ECO:0007669"/>
    <property type="project" value="TreeGrafter"/>
</dbReference>
<organism evidence="2 3">
    <name type="scientific">Morchella conica CCBAS932</name>
    <dbReference type="NCBI Taxonomy" id="1392247"/>
    <lineage>
        <taxon>Eukaryota</taxon>
        <taxon>Fungi</taxon>
        <taxon>Dikarya</taxon>
        <taxon>Ascomycota</taxon>
        <taxon>Pezizomycotina</taxon>
        <taxon>Pezizomycetes</taxon>
        <taxon>Pezizales</taxon>
        <taxon>Morchellaceae</taxon>
        <taxon>Morchella</taxon>
    </lineage>
</organism>
<dbReference type="GO" id="GO:0004518">
    <property type="term" value="F:nuclease activity"/>
    <property type="evidence" value="ECO:0007669"/>
    <property type="project" value="InterPro"/>
</dbReference>
<accession>A0A3N4KZH8</accession>
<dbReference type="InParanoid" id="A0A3N4KZH8"/>